<dbReference type="EMBL" id="JACGCI010000001">
    <property type="protein sequence ID" value="KAF6766588.1"/>
    <property type="molecule type" value="Genomic_DNA"/>
</dbReference>
<reference evidence="2 3" key="1">
    <citation type="submission" date="2020-07" db="EMBL/GenBank/DDBJ databases">
        <title>Comparative genomics of pyrophilous fungi reveals a link between fire events and developmental genes.</title>
        <authorList>
            <consortium name="DOE Joint Genome Institute"/>
            <person name="Steindorff A.S."/>
            <person name="Carver A."/>
            <person name="Calhoun S."/>
            <person name="Stillman K."/>
            <person name="Liu H."/>
            <person name="Lipzen A."/>
            <person name="Pangilinan J."/>
            <person name="Labutti K."/>
            <person name="Bruns T.D."/>
            <person name="Grigoriev I.V."/>
        </authorList>
    </citation>
    <scope>NUCLEOTIDE SEQUENCE [LARGE SCALE GENOMIC DNA]</scope>
    <source>
        <strain evidence="2 3">CBS 144469</strain>
    </source>
</reference>
<feature type="compositionally biased region" description="Polar residues" evidence="1">
    <location>
        <begin position="881"/>
        <end position="890"/>
    </location>
</feature>
<feature type="region of interest" description="Disordered" evidence="1">
    <location>
        <begin position="564"/>
        <end position="584"/>
    </location>
</feature>
<feature type="compositionally biased region" description="Low complexity" evidence="1">
    <location>
        <begin position="846"/>
        <end position="856"/>
    </location>
</feature>
<feature type="region of interest" description="Disordered" evidence="1">
    <location>
        <begin position="169"/>
        <end position="279"/>
    </location>
</feature>
<dbReference type="Proteomes" id="UP000521943">
    <property type="component" value="Unassembled WGS sequence"/>
</dbReference>
<accession>A0A8H6IJH1</accession>
<feature type="compositionally biased region" description="Low complexity" evidence="1">
    <location>
        <begin position="102"/>
        <end position="113"/>
    </location>
</feature>
<evidence type="ECO:0000256" key="1">
    <source>
        <dbReference type="SAM" id="MobiDB-lite"/>
    </source>
</evidence>
<feature type="compositionally biased region" description="Polar residues" evidence="1">
    <location>
        <begin position="898"/>
        <end position="918"/>
    </location>
</feature>
<feature type="compositionally biased region" description="Polar residues" evidence="1">
    <location>
        <begin position="254"/>
        <end position="271"/>
    </location>
</feature>
<feature type="compositionally biased region" description="Basic and acidic residues" evidence="1">
    <location>
        <begin position="704"/>
        <end position="716"/>
    </location>
</feature>
<feature type="compositionally biased region" description="Basic and acidic residues" evidence="1">
    <location>
        <begin position="865"/>
        <end position="876"/>
    </location>
</feature>
<dbReference type="AlphaFoldDB" id="A0A8H6IJH1"/>
<evidence type="ECO:0000313" key="2">
    <source>
        <dbReference type="EMBL" id="KAF6766588.1"/>
    </source>
</evidence>
<evidence type="ECO:0000313" key="3">
    <source>
        <dbReference type="Proteomes" id="UP000521943"/>
    </source>
</evidence>
<feature type="compositionally biased region" description="Low complexity" evidence="1">
    <location>
        <begin position="736"/>
        <end position="747"/>
    </location>
</feature>
<feature type="region of interest" description="Disordered" evidence="1">
    <location>
        <begin position="1"/>
        <end position="44"/>
    </location>
</feature>
<comment type="caution">
    <text evidence="2">The sequence shown here is derived from an EMBL/GenBank/DDBJ whole genome shotgun (WGS) entry which is preliminary data.</text>
</comment>
<feature type="compositionally biased region" description="Low complexity" evidence="1">
    <location>
        <begin position="691"/>
        <end position="702"/>
    </location>
</feature>
<feature type="compositionally biased region" description="Basic residues" evidence="1">
    <location>
        <begin position="68"/>
        <end position="77"/>
    </location>
</feature>
<feature type="region of interest" description="Disordered" evidence="1">
    <location>
        <begin position="599"/>
        <end position="1010"/>
    </location>
</feature>
<feature type="compositionally biased region" description="Pro residues" evidence="1">
    <location>
        <begin position="22"/>
        <end position="37"/>
    </location>
</feature>
<protein>
    <submittedName>
        <fullName evidence="2">Uncharacterized protein</fullName>
    </submittedName>
</protein>
<feature type="region of interest" description="Disordered" evidence="1">
    <location>
        <begin position="57"/>
        <end position="157"/>
    </location>
</feature>
<keyword evidence="3" id="KW-1185">Reference proteome</keyword>
<dbReference type="OrthoDB" id="2684446at2759"/>
<organism evidence="2 3">
    <name type="scientific">Ephemerocybe angulata</name>
    <dbReference type="NCBI Taxonomy" id="980116"/>
    <lineage>
        <taxon>Eukaryota</taxon>
        <taxon>Fungi</taxon>
        <taxon>Dikarya</taxon>
        <taxon>Basidiomycota</taxon>
        <taxon>Agaricomycotina</taxon>
        <taxon>Agaricomycetes</taxon>
        <taxon>Agaricomycetidae</taxon>
        <taxon>Agaricales</taxon>
        <taxon>Agaricineae</taxon>
        <taxon>Psathyrellaceae</taxon>
        <taxon>Ephemerocybe</taxon>
    </lineage>
</organism>
<name>A0A8H6IJH1_9AGAR</name>
<feature type="compositionally biased region" description="Pro residues" evidence="1">
    <location>
        <begin position="661"/>
        <end position="670"/>
    </location>
</feature>
<proteinExistence type="predicted"/>
<feature type="compositionally biased region" description="Low complexity" evidence="1">
    <location>
        <begin position="966"/>
        <end position="980"/>
    </location>
</feature>
<sequence length="1010" mass="110303">MRLRFRKRPQPSQTVKRKSLYLPPPLPPTDNPDPAFSPDPRAHPYHYFTGQEWVKLPLAPGHPTLQPRQRRRPRKLRLAPNNNSCDSATDSEFELIQPPNSPVSDNVSSDCNNYPLPQAPGLAQRGTTPVRVPAVPPPPPSMSFPQPSQAKEASQPVKRFGFLTKRVFAKQDSTGFQAGEGKTVLIKSSRRSEESGPSIARQADKSALQRYKSAPGPPRSTKDAVEQQGRPVEASRAADISATEAYAKGAVRSVPSTINQDTGTEPRSQGSAPKRKDLDKIDELDETFLYDARLHHDGPYEVALRAGGFTSKSRMPLGLSDNGRLHQFHDRTMKAVGHVYMPPEVPPGVPLNLSPGQLLPRNFRRQAGKPPRLRNNLVAPLPQEHIPERTVSLSGHQEGVVPPRHANYNAIPFHRGGAPKKAKQARQNFENPLDGPPIDPSFAIGLAMMQFEASGDDDKSINTPLPVEESGLGGLEDMSAEEYDPYAPENLEEPTSAKRFSYTQSEPVMHTMVTVGSLNRRQNTVELTIPSEQYPNSTGLDSPSASSHLDLQIPIDLNGASEETLVQEEDDPHCPDPDAVQPPQEAGAAKLREILLEKIGQGNGNPNPSEPDMQITASPIDSSFPPPSSAPVPSMTMQPVEAQGATTPSSTVAARYDKQLPPHPPSTPPPSDDRNLYQGANVEEQIDRLITPLQQTAPAPTTEDAQRPVKEGREWKNSGLLKALQRNEAAQAAPRTSTSSQQSHTSTRANDGHTPAVNTIPVASPSKSAPPPMMSRTRSSEKASSAFANPSPVPRISRRDPIFSTDSLTRYPKPSPLSGPPTTASLPPDRKPYLIPSPRPIQRRNSTSSKHSSTLHTIHEDDDQLPAKKSSERLRDPPQGQPISRSQSQRQDPRTPGLQRSQSSVSPRTMPHPQSVQVGQVYPRHLQNQPPGFPIQRPVSQLLPRDMAQMQPPPYTENPQPRRPSSKPSSNASSSSSSSSSHRRREERRTGDPAARSSVPEWCPGSPDVS</sequence>
<feature type="compositionally biased region" description="Basic residues" evidence="1">
    <location>
        <begin position="1"/>
        <end position="19"/>
    </location>
</feature>
<gene>
    <name evidence="2" type="ORF">DFP72DRAFT_25268</name>
</gene>